<dbReference type="GO" id="GO:0006493">
    <property type="term" value="P:protein O-linked glycosylation"/>
    <property type="evidence" value="ECO:0007669"/>
    <property type="project" value="InterPro"/>
</dbReference>
<sequence length="998" mass="109895">MSYVDKNKVAKADALFHKAFIAHNAGKVKEAEELYRKALRETPNDMETLYLLGTACAQLGKIDEAAKFLERALKIAPDHVQALNSMGLVLKAQRKLAESTKCFRRAVELEPNYVDALSNLGSVLEFDGKPDEAEAPLRRALALNPDMANVHYNLGLVLYAKDKFEEAARHITRGLELRPDLAEAYSDLGSIYKRWGRTEQALACFERGLKIAPQSHYLHTNRGTTLEELGRFDEALAEYEIATRLCPEDTTAAWNTSYLYLRQGVLDRGWEAHELRLGPGGQVSERFPFPRWDGSSLEGKTILVYAEQGLGDEIWFASCIPDLIARAGHVVIECTPRLASLFSRSFPTATVVGGDRLQIGWIVNVPKIDVQVAMGSMPRFLRPTLESFPDTPQYLYADTQRIEYWRSRLALLGPGVKVGICWRSGLVVGERHKNYSELTQWGQIFKLPGVHFVNLQYDECSDELRAAEEKFGVTITSFRELDMKNELDETTALICSLDLVISAGTAVSEMAGAAGVETYRLDPFGKPMDALGTGRSPWHPKMRLFGQLTLGDWDTPLALVAEALSEKVRGTATQVEYVRLPHEVDVAVNGSLDDLPTYVLKEQGGWFDAEYAFVLGVATSGMQVVDVGAGVGAYAIPLARRIGNGQVLALTHGAENANLLMKSRTRNALEKSINIAIADQGLSLDAEMDKHGLDNIGFMRIAADICSVDLLASGSQLFSINSPLLMLGLKSGRDSARALGGWLNARGYGLYRLVPGLGMLVPIAAFEELDVYALNIFACKHDRAALLAQQGILVGQVQALNDFPGIELTYWQEYLGSLPYAAPMLDGWLSSQPKAPGWEVYWMALNLFARARMEARPAAERYASLQASCSILTTLIQEHANMPRLLSLVRTLTDLGRREAAVSLLNQICSLLNSGMVRSLDEPCLALSAHFASASPAGRESDWSVAMILAQRENLRALSSFFTGEEALPVLKEVQALGFGGGEIDRRMELIKRRFGIA</sequence>
<dbReference type="Pfam" id="PF14559">
    <property type="entry name" value="TPR_19"/>
    <property type="match status" value="1"/>
</dbReference>
<dbReference type="InterPro" id="IPR011990">
    <property type="entry name" value="TPR-like_helical_dom_sf"/>
</dbReference>
<protein>
    <submittedName>
        <fullName evidence="2">Uncharacterized protein</fullName>
    </submittedName>
</protein>
<dbReference type="SMART" id="SM00028">
    <property type="entry name" value="TPR"/>
    <property type="match status" value="7"/>
</dbReference>
<keyword evidence="1" id="KW-0802">TPR repeat</keyword>
<evidence type="ECO:0000313" key="2">
    <source>
        <dbReference type="EMBL" id="OWW21308.1"/>
    </source>
</evidence>
<feature type="repeat" description="TPR" evidence="1">
    <location>
        <begin position="80"/>
        <end position="113"/>
    </location>
</feature>
<feature type="repeat" description="TPR" evidence="1">
    <location>
        <begin position="182"/>
        <end position="215"/>
    </location>
</feature>
<dbReference type="InterPro" id="IPR037919">
    <property type="entry name" value="OGT"/>
</dbReference>
<dbReference type="Gene3D" id="3.40.50.150">
    <property type="entry name" value="Vaccinia Virus protein VP39"/>
    <property type="match status" value="1"/>
</dbReference>
<dbReference type="PANTHER" id="PTHR44366">
    <property type="entry name" value="UDP-N-ACETYLGLUCOSAMINE--PEPTIDE N-ACETYLGLUCOSAMINYLTRANSFERASE 110 KDA SUBUNIT"/>
    <property type="match status" value="1"/>
</dbReference>
<organism evidence="2 3">
    <name type="scientific">Noviherbaspirillum denitrificans</name>
    <dbReference type="NCBI Taxonomy" id="1968433"/>
    <lineage>
        <taxon>Bacteria</taxon>
        <taxon>Pseudomonadati</taxon>
        <taxon>Pseudomonadota</taxon>
        <taxon>Betaproteobacteria</taxon>
        <taxon>Burkholderiales</taxon>
        <taxon>Oxalobacteraceae</taxon>
        <taxon>Noviherbaspirillum</taxon>
    </lineage>
</organism>
<dbReference type="Pfam" id="PF13424">
    <property type="entry name" value="TPR_12"/>
    <property type="match status" value="1"/>
</dbReference>
<proteinExistence type="predicted"/>
<dbReference type="Gene3D" id="1.25.40.10">
    <property type="entry name" value="Tetratricopeptide repeat domain"/>
    <property type="match status" value="3"/>
</dbReference>
<dbReference type="PANTHER" id="PTHR44366:SF1">
    <property type="entry name" value="UDP-N-ACETYLGLUCOSAMINE--PEPTIDE N-ACETYLGLUCOSAMINYLTRANSFERASE 110 KDA SUBUNIT"/>
    <property type="match status" value="1"/>
</dbReference>
<keyword evidence="3" id="KW-1185">Reference proteome</keyword>
<dbReference type="AlphaFoldDB" id="A0A254TNL8"/>
<dbReference type="PROSITE" id="PS50005">
    <property type="entry name" value="TPR"/>
    <property type="match status" value="7"/>
</dbReference>
<dbReference type="Pfam" id="PF13431">
    <property type="entry name" value="TPR_17"/>
    <property type="match status" value="1"/>
</dbReference>
<feature type="repeat" description="TPR" evidence="1">
    <location>
        <begin position="12"/>
        <end position="45"/>
    </location>
</feature>
<dbReference type="Pfam" id="PF13432">
    <property type="entry name" value="TPR_16"/>
    <property type="match status" value="1"/>
</dbReference>
<feature type="repeat" description="TPR" evidence="1">
    <location>
        <begin position="148"/>
        <end position="181"/>
    </location>
</feature>
<feature type="repeat" description="TPR" evidence="1">
    <location>
        <begin position="114"/>
        <end position="147"/>
    </location>
</feature>
<feature type="repeat" description="TPR" evidence="1">
    <location>
        <begin position="216"/>
        <end position="249"/>
    </location>
</feature>
<dbReference type="Proteomes" id="UP000197535">
    <property type="component" value="Unassembled WGS sequence"/>
</dbReference>
<comment type="caution">
    <text evidence="2">The sequence shown here is derived from an EMBL/GenBank/DDBJ whole genome shotgun (WGS) entry which is preliminary data.</text>
</comment>
<dbReference type="RefSeq" id="WP_170942156.1">
    <property type="nucleotide sequence ID" value="NZ_LSTO01000001.1"/>
</dbReference>
<reference evidence="2 3" key="1">
    <citation type="submission" date="2016-02" db="EMBL/GenBank/DDBJ databases">
        <authorList>
            <person name="Wen L."/>
            <person name="He K."/>
            <person name="Yang H."/>
        </authorList>
    </citation>
    <scope>NUCLEOTIDE SEQUENCE [LARGE SCALE GENOMIC DNA]</scope>
    <source>
        <strain evidence="2 3">TSA40</strain>
    </source>
</reference>
<dbReference type="InterPro" id="IPR029063">
    <property type="entry name" value="SAM-dependent_MTases_sf"/>
</dbReference>
<gene>
    <name evidence="2" type="ORF">AYR66_19330</name>
</gene>
<evidence type="ECO:0000256" key="1">
    <source>
        <dbReference type="PROSITE-ProRule" id="PRU00339"/>
    </source>
</evidence>
<feature type="repeat" description="TPR" evidence="1">
    <location>
        <begin position="46"/>
        <end position="79"/>
    </location>
</feature>
<name>A0A254TNL8_9BURK</name>
<dbReference type="EMBL" id="LSTO01000001">
    <property type="protein sequence ID" value="OWW21308.1"/>
    <property type="molecule type" value="Genomic_DNA"/>
</dbReference>
<dbReference type="PROSITE" id="PS50293">
    <property type="entry name" value="TPR_REGION"/>
    <property type="match status" value="3"/>
</dbReference>
<evidence type="ECO:0000313" key="3">
    <source>
        <dbReference type="Proteomes" id="UP000197535"/>
    </source>
</evidence>
<accession>A0A254TNL8</accession>
<dbReference type="SUPFAM" id="SSF53756">
    <property type="entry name" value="UDP-Glycosyltransferase/glycogen phosphorylase"/>
    <property type="match status" value="1"/>
</dbReference>
<dbReference type="SUPFAM" id="SSF53335">
    <property type="entry name" value="S-adenosyl-L-methionine-dependent methyltransferases"/>
    <property type="match status" value="1"/>
</dbReference>
<dbReference type="InterPro" id="IPR019734">
    <property type="entry name" value="TPR_rpt"/>
</dbReference>
<dbReference type="GO" id="GO:0097363">
    <property type="term" value="F:protein O-acetylglucosaminyltransferase activity"/>
    <property type="evidence" value="ECO:0007669"/>
    <property type="project" value="TreeGrafter"/>
</dbReference>
<dbReference type="SUPFAM" id="SSF48452">
    <property type="entry name" value="TPR-like"/>
    <property type="match status" value="2"/>
</dbReference>